<dbReference type="RefSeq" id="WP_375518934.1">
    <property type="nucleotide sequence ID" value="NZ_JBHIRY010000003.1"/>
</dbReference>
<evidence type="ECO:0008006" key="3">
    <source>
        <dbReference type="Google" id="ProtNLM"/>
    </source>
</evidence>
<dbReference type="EMBL" id="JBHIRY010000003">
    <property type="protein sequence ID" value="MFB5759743.1"/>
    <property type="molecule type" value="Genomic_DNA"/>
</dbReference>
<evidence type="ECO:0000313" key="1">
    <source>
        <dbReference type="EMBL" id="MFB5759743.1"/>
    </source>
</evidence>
<dbReference type="Proteomes" id="UP001580430">
    <property type="component" value="Unassembled WGS sequence"/>
</dbReference>
<comment type="caution">
    <text evidence="1">The sequence shown here is derived from an EMBL/GenBank/DDBJ whole genome shotgun (WGS) entry which is preliminary data.</text>
</comment>
<dbReference type="PROSITE" id="PS51257">
    <property type="entry name" value="PROKAR_LIPOPROTEIN"/>
    <property type="match status" value="1"/>
</dbReference>
<proteinExistence type="predicted"/>
<reference evidence="1 2" key="1">
    <citation type="submission" date="2024-09" db="EMBL/GenBank/DDBJ databases">
        <title>Paenibacillus zeirhizospherea sp. nov., isolated from surface of the maize (Zea mays) roots in a horticulture field, Hungary.</title>
        <authorList>
            <person name="Marton D."/>
            <person name="Farkas M."/>
            <person name="Bedics A."/>
            <person name="Toth E."/>
            <person name="Tancsics A."/>
            <person name="Boka K."/>
            <person name="Marati G."/>
            <person name="Kriszt B."/>
            <person name="Cserhati M."/>
        </authorList>
    </citation>
    <scope>NUCLEOTIDE SEQUENCE [LARGE SCALE GENOMIC DNA]</scope>
    <source>
        <strain evidence="1 2">JCM 18446</strain>
    </source>
</reference>
<evidence type="ECO:0000313" key="2">
    <source>
        <dbReference type="Proteomes" id="UP001580430"/>
    </source>
</evidence>
<name>A0ABV5BWS9_9BACL</name>
<organism evidence="1 2">
    <name type="scientific">Paenibacillus medicaginis</name>
    <dbReference type="NCBI Taxonomy" id="1470560"/>
    <lineage>
        <taxon>Bacteria</taxon>
        <taxon>Bacillati</taxon>
        <taxon>Bacillota</taxon>
        <taxon>Bacilli</taxon>
        <taxon>Bacillales</taxon>
        <taxon>Paenibacillaceae</taxon>
        <taxon>Paenibacillus</taxon>
    </lineage>
</organism>
<gene>
    <name evidence="1" type="ORF">ACE5LO_04985</name>
</gene>
<keyword evidence="2" id="KW-1185">Reference proteome</keyword>
<sequence length="163" mass="18759">MRRYTSFFVLVALALFTLGCNQREVTGDERTAKEFIEGQGYRVNSFLGLLDKYKLSKSMLYGPDTAPYQQIWSVQETEPERYFGEEISVYGFVVTNHPLQKQYNAQTRLYIMLADEKVIGGYSYPDMEGLVGGVYSLDGKTLEEVTGETYTEWTVEWSRKYGD</sequence>
<protein>
    <recommendedName>
        <fullName evidence="3">DUF4830 domain-containing protein</fullName>
    </recommendedName>
</protein>
<accession>A0ABV5BWS9</accession>